<dbReference type="Gene3D" id="3.30.260.10">
    <property type="entry name" value="TCP-1-like chaperonin intermediate domain"/>
    <property type="match status" value="1"/>
</dbReference>
<dbReference type="AlphaFoldDB" id="A0A1C3X5Q6"/>
<dbReference type="InterPro" id="IPR027409">
    <property type="entry name" value="GroEL-like_apical_dom_sf"/>
</dbReference>
<sequence length="109" mass="12512">MATFVLRHFPNLPQSHSVYGVDEAALRRINFLLTRYLGGFEGVIAAEESKTMKTRLDIMESTQFERGYVFALFRNGREEDGRIFEGARIPIFEWKSLHTRGAGWSARGK</sequence>
<organism evidence="1 2">
    <name type="scientific">Rhizobium lusitanum</name>
    <dbReference type="NCBI Taxonomy" id="293958"/>
    <lineage>
        <taxon>Bacteria</taxon>
        <taxon>Pseudomonadati</taxon>
        <taxon>Pseudomonadota</taxon>
        <taxon>Alphaproteobacteria</taxon>
        <taxon>Hyphomicrobiales</taxon>
        <taxon>Rhizobiaceae</taxon>
        <taxon>Rhizobium/Agrobacterium group</taxon>
        <taxon>Rhizobium</taxon>
    </lineage>
</organism>
<gene>
    <name evidence="1" type="ORF">GA0061101_12592</name>
</gene>
<proteinExistence type="predicted"/>
<dbReference type="Gene3D" id="3.50.7.10">
    <property type="entry name" value="GroEL"/>
    <property type="match status" value="1"/>
</dbReference>
<reference evidence="2" key="1">
    <citation type="submission" date="2016-08" db="EMBL/GenBank/DDBJ databases">
        <authorList>
            <person name="Varghese N."/>
            <person name="Submissions Spin"/>
        </authorList>
    </citation>
    <scope>NUCLEOTIDE SEQUENCE [LARGE SCALE GENOMIC DNA]</scope>
    <source>
        <strain evidence="2">P1-7</strain>
    </source>
</reference>
<evidence type="ECO:0000313" key="2">
    <source>
        <dbReference type="Proteomes" id="UP000199205"/>
    </source>
</evidence>
<dbReference type="Proteomes" id="UP000199205">
    <property type="component" value="Unassembled WGS sequence"/>
</dbReference>
<dbReference type="InterPro" id="IPR027410">
    <property type="entry name" value="TCP-1-like_intermed_sf"/>
</dbReference>
<protein>
    <submittedName>
        <fullName evidence="1">Uncharacterized protein</fullName>
    </submittedName>
</protein>
<dbReference type="EMBL" id="FMAF01000025">
    <property type="protein sequence ID" value="SCB47568.1"/>
    <property type="molecule type" value="Genomic_DNA"/>
</dbReference>
<accession>A0A1C3X5Q6</accession>
<name>A0A1C3X5Q6_9HYPH</name>
<evidence type="ECO:0000313" key="1">
    <source>
        <dbReference type="EMBL" id="SCB47568.1"/>
    </source>
</evidence>